<organism evidence="1 2">
    <name type="scientific">Ilex paraguariensis</name>
    <name type="common">yerba mate</name>
    <dbReference type="NCBI Taxonomy" id="185542"/>
    <lineage>
        <taxon>Eukaryota</taxon>
        <taxon>Viridiplantae</taxon>
        <taxon>Streptophyta</taxon>
        <taxon>Embryophyta</taxon>
        <taxon>Tracheophyta</taxon>
        <taxon>Spermatophyta</taxon>
        <taxon>Magnoliopsida</taxon>
        <taxon>eudicotyledons</taxon>
        <taxon>Gunneridae</taxon>
        <taxon>Pentapetalae</taxon>
        <taxon>asterids</taxon>
        <taxon>campanulids</taxon>
        <taxon>Aquifoliales</taxon>
        <taxon>Aquifoliaceae</taxon>
        <taxon>Ilex</taxon>
    </lineage>
</organism>
<dbReference type="AlphaFoldDB" id="A0ABC8RUX6"/>
<sequence>MISQPYPFFSWFTISSYHTLRPHLDPNSLHGLKLLAKVEILGVSLPWRFIFVREGPGTMLCEQANNCQKETNPFLSSIDSNLASALSNDEELTRVQQYTTTSTWVDLLTGRKGFRGPFLSP</sequence>
<reference evidence="1 2" key="1">
    <citation type="submission" date="2024-02" db="EMBL/GenBank/DDBJ databases">
        <authorList>
            <person name="Vignale AGUSTIN F."/>
            <person name="Sosa J E."/>
            <person name="Modenutti C."/>
        </authorList>
    </citation>
    <scope>NUCLEOTIDE SEQUENCE [LARGE SCALE GENOMIC DNA]</scope>
</reference>
<dbReference type="Proteomes" id="UP001642360">
    <property type="component" value="Unassembled WGS sequence"/>
</dbReference>
<accession>A0ABC8RUX6</accession>
<evidence type="ECO:0000313" key="2">
    <source>
        <dbReference type="Proteomes" id="UP001642360"/>
    </source>
</evidence>
<keyword evidence="2" id="KW-1185">Reference proteome</keyword>
<gene>
    <name evidence="1" type="ORF">ILEXP_LOCUS16753</name>
</gene>
<proteinExistence type="predicted"/>
<evidence type="ECO:0000313" key="1">
    <source>
        <dbReference type="EMBL" id="CAK9148775.1"/>
    </source>
</evidence>
<dbReference type="EMBL" id="CAUOFW020001800">
    <property type="protein sequence ID" value="CAK9148775.1"/>
    <property type="molecule type" value="Genomic_DNA"/>
</dbReference>
<name>A0ABC8RUX6_9AQUA</name>
<comment type="caution">
    <text evidence="1">The sequence shown here is derived from an EMBL/GenBank/DDBJ whole genome shotgun (WGS) entry which is preliminary data.</text>
</comment>
<protein>
    <submittedName>
        <fullName evidence="1">Uncharacterized protein</fullName>
    </submittedName>
</protein>